<proteinExistence type="predicted"/>
<gene>
    <name evidence="1" type="ORF">METZ01_LOCUS350356</name>
</gene>
<accession>A0A382RJT0</accession>
<evidence type="ECO:0000313" key="1">
    <source>
        <dbReference type="EMBL" id="SVC97502.1"/>
    </source>
</evidence>
<feature type="non-terminal residue" evidence="1">
    <location>
        <position position="1"/>
    </location>
</feature>
<sequence>VEKTRSNYLVVVELLSMREAAKVSSALM</sequence>
<name>A0A382RJT0_9ZZZZ</name>
<organism evidence="1">
    <name type="scientific">marine metagenome</name>
    <dbReference type="NCBI Taxonomy" id="408172"/>
    <lineage>
        <taxon>unclassified sequences</taxon>
        <taxon>metagenomes</taxon>
        <taxon>ecological metagenomes</taxon>
    </lineage>
</organism>
<dbReference type="EMBL" id="UINC01121977">
    <property type="protein sequence ID" value="SVC97502.1"/>
    <property type="molecule type" value="Genomic_DNA"/>
</dbReference>
<protein>
    <submittedName>
        <fullName evidence="1">Uncharacterized protein</fullName>
    </submittedName>
</protein>
<dbReference type="AlphaFoldDB" id="A0A382RJT0"/>
<reference evidence="1" key="1">
    <citation type="submission" date="2018-05" db="EMBL/GenBank/DDBJ databases">
        <authorList>
            <person name="Lanie J.A."/>
            <person name="Ng W.-L."/>
            <person name="Kazmierczak K.M."/>
            <person name="Andrzejewski T.M."/>
            <person name="Davidsen T.M."/>
            <person name="Wayne K.J."/>
            <person name="Tettelin H."/>
            <person name="Glass J.I."/>
            <person name="Rusch D."/>
            <person name="Podicherti R."/>
            <person name="Tsui H.-C.T."/>
            <person name="Winkler M.E."/>
        </authorList>
    </citation>
    <scope>NUCLEOTIDE SEQUENCE</scope>
</reference>